<sequence>MDMSPAAPAVSYLATVSVEVGEPIEVGQTAAGLRRIIPILGGTVEGPALRGTVLPAGADFQLLRTSTLTELEAKYAIETDDGERLYVNNFGLRSGSEEDIAALLRGEPVDPARIYFRCTPKIEAPDGGAWAWLSSRILIGTGTRLPNEVRLEIFTVD</sequence>
<gene>
    <name evidence="2" type="ORF">GCM10009688_12660</name>
</gene>
<comment type="similarity">
    <text evidence="1">Belongs to the UPF0311 family.</text>
</comment>
<evidence type="ECO:0000313" key="2">
    <source>
        <dbReference type="EMBL" id="GAA1909538.1"/>
    </source>
</evidence>
<evidence type="ECO:0000256" key="1">
    <source>
        <dbReference type="HAMAP-Rule" id="MF_00775"/>
    </source>
</evidence>
<dbReference type="InterPro" id="IPR020915">
    <property type="entry name" value="UPF0311"/>
</dbReference>
<dbReference type="HAMAP" id="MF_00775">
    <property type="entry name" value="UPF0311"/>
    <property type="match status" value="1"/>
</dbReference>
<comment type="caution">
    <text evidence="2">The sequence shown here is derived from an EMBL/GenBank/DDBJ whole genome shotgun (WGS) entry which is preliminary data.</text>
</comment>
<organism evidence="2 3">
    <name type="scientific">Arthrobacter gandavensis</name>
    <dbReference type="NCBI Taxonomy" id="169960"/>
    <lineage>
        <taxon>Bacteria</taxon>
        <taxon>Bacillati</taxon>
        <taxon>Actinomycetota</taxon>
        <taxon>Actinomycetes</taxon>
        <taxon>Micrococcales</taxon>
        <taxon>Micrococcaceae</taxon>
        <taxon>Arthrobacter</taxon>
    </lineage>
</organism>
<dbReference type="Proteomes" id="UP001500784">
    <property type="component" value="Unassembled WGS sequence"/>
</dbReference>
<proteinExistence type="inferred from homology"/>
<dbReference type="PANTHER" id="PTHR37315:SF1">
    <property type="entry name" value="UPF0311 PROTEIN BLR7842"/>
    <property type="match status" value="1"/>
</dbReference>
<protein>
    <recommendedName>
        <fullName evidence="1">UPF0311 protein GCM10009688_12660</fullName>
    </recommendedName>
</protein>
<dbReference type="PANTHER" id="PTHR37315">
    <property type="entry name" value="UPF0311 PROTEIN BLR7842"/>
    <property type="match status" value="1"/>
</dbReference>
<keyword evidence="3" id="KW-1185">Reference proteome</keyword>
<dbReference type="Gene3D" id="2.40.160.20">
    <property type="match status" value="1"/>
</dbReference>
<name>A0ABP5ACW5_9MICC</name>
<accession>A0ABP5ACW5</accession>
<dbReference type="Pfam" id="PF11578">
    <property type="entry name" value="DUF3237"/>
    <property type="match status" value="1"/>
</dbReference>
<evidence type="ECO:0000313" key="3">
    <source>
        <dbReference type="Proteomes" id="UP001500784"/>
    </source>
</evidence>
<reference evidence="3" key="1">
    <citation type="journal article" date="2019" name="Int. J. Syst. Evol. Microbiol.">
        <title>The Global Catalogue of Microorganisms (GCM) 10K type strain sequencing project: providing services to taxonomists for standard genome sequencing and annotation.</title>
        <authorList>
            <consortium name="The Broad Institute Genomics Platform"/>
            <consortium name="The Broad Institute Genome Sequencing Center for Infectious Disease"/>
            <person name="Wu L."/>
            <person name="Ma J."/>
        </authorList>
    </citation>
    <scope>NUCLEOTIDE SEQUENCE [LARGE SCALE GENOMIC DNA]</scope>
    <source>
        <strain evidence="3">JCM 13316</strain>
    </source>
</reference>
<dbReference type="EMBL" id="BAAALV010000002">
    <property type="protein sequence ID" value="GAA1909538.1"/>
    <property type="molecule type" value="Genomic_DNA"/>
</dbReference>